<keyword evidence="6 7" id="KW-0472">Membrane</keyword>
<proteinExistence type="inferred from homology"/>
<evidence type="ECO:0000256" key="5">
    <source>
        <dbReference type="ARBA" id="ARBA00022989"/>
    </source>
</evidence>
<dbReference type="RefSeq" id="WP_160800013.1">
    <property type="nucleotide sequence ID" value="NZ_WUUL01000002.1"/>
</dbReference>
<gene>
    <name evidence="7" type="primary">lgt</name>
    <name evidence="8" type="ORF">GSM42_03345</name>
</gene>
<dbReference type="GO" id="GO:0008961">
    <property type="term" value="F:phosphatidylglycerol-prolipoprotein diacylglyceryl transferase activity"/>
    <property type="evidence" value="ECO:0007669"/>
    <property type="project" value="UniProtKB-UniRule"/>
</dbReference>
<evidence type="ECO:0000256" key="3">
    <source>
        <dbReference type="ARBA" id="ARBA00022679"/>
    </source>
</evidence>
<dbReference type="EC" id="2.5.1.145" evidence="7"/>
<dbReference type="PANTHER" id="PTHR30589:SF0">
    <property type="entry name" value="PHOSPHATIDYLGLYCEROL--PROLIPOPROTEIN DIACYLGLYCERYL TRANSFERASE"/>
    <property type="match status" value="1"/>
</dbReference>
<evidence type="ECO:0000256" key="1">
    <source>
        <dbReference type="ARBA" id="ARBA00007150"/>
    </source>
</evidence>
<comment type="similarity">
    <text evidence="1 7">Belongs to the Lgt family.</text>
</comment>
<comment type="caution">
    <text evidence="8">The sequence shown here is derived from an EMBL/GenBank/DDBJ whole genome shotgun (WGS) entry which is preliminary data.</text>
</comment>
<organism evidence="8 9">
    <name type="scientific">Shimazuella alba</name>
    <dbReference type="NCBI Taxonomy" id="2690964"/>
    <lineage>
        <taxon>Bacteria</taxon>
        <taxon>Bacillati</taxon>
        <taxon>Bacillota</taxon>
        <taxon>Bacilli</taxon>
        <taxon>Bacillales</taxon>
        <taxon>Thermoactinomycetaceae</taxon>
        <taxon>Shimazuella</taxon>
    </lineage>
</organism>
<dbReference type="GO" id="GO:0005886">
    <property type="term" value="C:plasma membrane"/>
    <property type="evidence" value="ECO:0007669"/>
    <property type="project" value="UniProtKB-SubCell"/>
</dbReference>
<keyword evidence="2 7" id="KW-1003">Cell membrane</keyword>
<dbReference type="InterPro" id="IPR001640">
    <property type="entry name" value="Lgt"/>
</dbReference>
<reference evidence="8 9" key="1">
    <citation type="submission" date="2019-12" db="EMBL/GenBank/DDBJ databases">
        <title>Whole-genome analyses of novel actinobacteria.</title>
        <authorList>
            <person name="Sahin N."/>
            <person name="Saygin H."/>
        </authorList>
    </citation>
    <scope>NUCLEOTIDE SEQUENCE [LARGE SCALE GENOMIC DNA]</scope>
    <source>
        <strain evidence="8 9">KC615</strain>
    </source>
</reference>
<evidence type="ECO:0000256" key="4">
    <source>
        <dbReference type="ARBA" id="ARBA00022692"/>
    </source>
</evidence>
<dbReference type="GO" id="GO:0042158">
    <property type="term" value="P:lipoprotein biosynthetic process"/>
    <property type="evidence" value="ECO:0007669"/>
    <property type="project" value="UniProtKB-UniRule"/>
</dbReference>
<dbReference type="EMBL" id="WUUL01000002">
    <property type="protein sequence ID" value="MXQ52779.1"/>
    <property type="molecule type" value="Genomic_DNA"/>
</dbReference>
<keyword evidence="9" id="KW-1185">Reference proteome</keyword>
<feature type="transmembrane region" description="Helical" evidence="7">
    <location>
        <begin position="260"/>
        <end position="280"/>
    </location>
</feature>
<evidence type="ECO:0000256" key="2">
    <source>
        <dbReference type="ARBA" id="ARBA00022475"/>
    </source>
</evidence>
<comment type="catalytic activity">
    <reaction evidence="7">
        <text>L-cysteinyl-[prolipoprotein] + a 1,2-diacyl-sn-glycero-3-phospho-(1'-sn-glycerol) = an S-1,2-diacyl-sn-glyceryl-L-cysteinyl-[prolipoprotein] + sn-glycerol 1-phosphate + H(+)</text>
        <dbReference type="Rhea" id="RHEA:56712"/>
        <dbReference type="Rhea" id="RHEA-COMP:14679"/>
        <dbReference type="Rhea" id="RHEA-COMP:14680"/>
        <dbReference type="ChEBI" id="CHEBI:15378"/>
        <dbReference type="ChEBI" id="CHEBI:29950"/>
        <dbReference type="ChEBI" id="CHEBI:57685"/>
        <dbReference type="ChEBI" id="CHEBI:64716"/>
        <dbReference type="ChEBI" id="CHEBI:140658"/>
        <dbReference type="EC" id="2.5.1.145"/>
    </reaction>
</comment>
<keyword evidence="8" id="KW-0328">Glycosyltransferase</keyword>
<evidence type="ECO:0000313" key="8">
    <source>
        <dbReference type="EMBL" id="MXQ52779.1"/>
    </source>
</evidence>
<comment type="subcellular location">
    <subcellularLocation>
        <location evidence="7">Cell membrane</location>
        <topology evidence="7">Multi-pass membrane protein</topology>
    </subcellularLocation>
</comment>
<sequence length="307" mass="34353">MLVIDPVAFSFGPLQVHWYGIIMGTAALLGLYLAVLEGKRQGIDTDKLLDMMIWVLPSAIIGARLYYVLFEWEYYATHPEDILAVWQGGLAIHGGLIAAFLVGYFYIRKHKLSFLQLADIVAPSILLAQAIGRWGNFINQEAHGGPVNTAFLHSLHLPDWLISQMTIGGVTYHPTFLYESLWNLVGFGLLLLLRYVVIPKRGEILFSYLIWYSLGRFFIEGLRTDSLAFNGPDWLSSFLQLLWTPMGLLFPAGQLTGGDIRIAQLISMVTVLVAVGVVIWRRTKKAEDTTSKHINSQTVATEVKSNN</sequence>
<keyword evidence="8" id="KW-0449">Lipoprotein</keyword>
<protein>
    <recommendedName>
        <fullName evidence="7">Phosphatidylglycerol--prolipoprotein diacylglyceryl transferase</fullName>
        <ecNumber evidence="7">2.5.1.145</ecNumber>
    </recommendedName>
</protein>
<feature type="binding site" evidence="7">
    <location>
        <position position="133"/>
    </location>
    <ligand>
        <name>a 1,2-diacyl-sn-glycero-3-phospho-(1'-sn-glycerol)</name>
        <dbReference type="ChEBI" id="CHEBI:64716"/>
    </ligand>
</feature>
<feature type="transmembrane region" description="Helical" evidence="7">
    <location>
        <begin position="48"/>
        <end position="70"/>
    </location>
</feature>
<feature type="transmembrane region" description="Helical" evidence="7">
    <location>
        <begin position="16"/>
        <end position="36"/>
    </location>
</feature>
<comment type="pathway">
    <text evidence="7">Protein modification; lipoprotein biosynthesis (diacylglyceryl transfer).</text>
</comment>
<keyword evidence="3 7" id="KW-0808">Transferase</keyword>
<dbReference type="UniPathway" id="UPA00664"/>
<comment type="function">
    <text evidence="7">Catalyzes the transfer of the diacylglyceryl group from phosphatidylglycerol to the sulfhydryl group of the N-terminal cysteine of a prolipoprotein, the first step in the formation of mature lipoproteins.</text>
</comment>
<evidence type="ECO:0000256" key="6">
    <source>
        <dbReference type="ARBA" id="ARBA00023136"/>
    </source>
</evidence>
<feature type="transmembrane region" description="Helical" evidence="7">
    <location>
        <begin position="181"/>
        <end position="198"/>
    </location>
</feature>
<dbReference type="Proteomes" id="UP000430692">
    <property type="component" value="Unassembled WGS sequence"/>
</dbReference>
<dbReference type="PANTHER" id="PTHR30589">
    <property type="entry name" value="PROLIPOPROTEIN DIACYLGLYCERYL TRANSFERASE"/>
    <property type="match status" value="1"/>
</dbReference>
<dbReference type="PROSITE" id="PS01311">
    <property type="entry name" value="LGT"/>
    <property type="match status" value="1"/>
</dbReference>
<evidence type="ECO:0000256" key="7">
    <source>
        <dbReference type="HAMAP-Rule" id="MF_01147"/>
    </source>
</evidence>
<accession>A0A6I4VMB7</accession>
<keyword evidence="4 7" id="KW-0812">Transmembrane</keyword>
<dbReference type="AlphaFoldDB" id="A0A6I4VMB7"/>
<evidence type="ECO:0000313" key="9">
    <source>
        <dbReference type="Proteomes" id="UP000430692"/>
    </source>
</evidence>
<keyword evidence="5 7" id="KW-1133">Transmembrane helix</keyword>
<dbReference type="HAMAP" id="MF_01147">
    <property type="entry name" value="Lgt"/>
    <property type="match status" value="1"/>
</dbReference>
<name>A0A6I4VMB7_9BACL</name>
<dbReference type="Pfam" id="PF01790">
    <property type="entry name" value="LGT"/>
    <property type="match status" value="1"/>
</dbReference>
<feature type="transmembrane region" description="Helical" evidence="7">
    <location>
        <begin position="82"/>
        <end position="107"/>
    </location>
</feature>
<dbReference type="NCBIfam" id="TIGR00544">
    <property type="entry name" value="lgt"/>
    <property type="match status" value="1"/>
</dbReference>